<dbReference type="Gene3D" id="3.20.20.10">
    <property type="entry name" value="Alanine racemase"/>
    <property type="match status" value="1"/>
</dbReference>
<evidence type="ECO:0000313" key="1">
    <source>
        <dbReference type="EMBL" id="MBX01849.1"/>
    </source>
</evidence>
<dbReference type="EMBL" id="GGEC01021365">
    <property type="protein sequence ID" value="MBX01849.1"/>
    <property type="molecule type" value="Transcribed_RNA"/>
</dbReference>
<protein>
    <submittedName>
        <fullName evidence="1">Proline synthase co-transcribed bacterial homolog protein</fullName>
    </submittedName>
</protein>
<dbReference type="InterPro" id="IPR011078">
    <property type="entry name" value="PyrdxlP_homeostasis"/>
</dbReference>
<dbReference type="SUPFAM" id="SSF51419">
    <property type="entry name" value="PLP-binding barrel"/>
    <property type="match status" value="1"/>
</dbReference>
<sequence length="99" mass="11071">MYQSDCNLYAPSSWISSHVTSLLFLLIWGSLKSLCRQSWSLTVFCLIPVIYCPAKSGVEPSGCVELAKHVRDSCPNLDFCGLMTIGMLDYRSTPENFKV</sequence>
<proteinExistence type="predicted"/>
<dbReference type="InterPro" id="IPR029066">
    <property type="entry name" value="PLP-binding_barrel"/>
</dbReference>
<dbReference type="GO" id="GO:0030170">
    <property type="term" value="F:pyridoxal phosphate binding"/>
    <property type="evidence" value="ECO:0007669"/>
    <property type="project" value="InterPro"/>
</dbReference>
<dbReference type="PANTHER" id="PTHR10146">
    <property type="entry name" value="PROLINE SYNTHETASE CO-TRANSCRIBED BACTERIAL HOMOLOG PROTEIN"/>
    <property type="match status" value="1"/>
</dbReference>
<organism evidence="1">
    <name type="scientific">Rhizophora mucronata</name>
    <name type="common">Asiatic mangrove</name>
    <dbReference type="NCBI Taxonomy" id="61149"/>
    <lineage>
        <taxon>Eukaryota</taxon>
        <taxon>Viridiplantae</taxon>
        <taxon>Streptophyta</taxon>
        <taxon>Embryophyta</taxon>
        <taxon>Tracheophyta</taxon>
        <taxon>Spermatophyta</taxon>
        <taxon>Magnoliopsida</taxon>
        <taxon>eudicotyledons</taxon>
        <taxon>Gunneridae</taxon>
        <taxon>Pentapetalae</taxon>
        <taxon>rosids</taxon>
        <taxon>fabids</taxon>
        <taxon>Malpighiales</taxon>
        <taxon>Rhizophoraceae</taxon>
        <taxon>Rhizophora</taxon>
    </lineage>
</organism>
<dbReference type="PANTHER" id="PTHR10146:SF15">
    <property type="entry name" value="PYRIDOXAL PHOSPHATE HOMEOSTASIS PROTEIN"/>
    <property type="match status" value="1"/>
</dbReference>
<reference evidence="1" key="1">
    <citation type="submission" date="2018-02" db="EMBL/GenBank/DDBJ databases">
        <title>Rhizophora mucronata_Transcriptome.</title>
        <authorList>
            <person name="Meera S.P."/>
            <person name="Sreeshan A."/>
            <person name="Augustine A."/>
        </authorList>
    </citation>
    <scope>NUCLEOTIDE SEQUENCE</scope>
    <source>
        <tissue evidence="1">Leaf</tissue>
    </source>
</reference>
<accession>A0A2P2K7Z8</accession>
<dbReference type="AlphaFoldDB" id="A0A2P2K7Z8"/>
<name>A0A2P2K7Z8_RHIMU</name>